<proteinExistence type="predicted"/>
<dbReference type="AlphaFoldDB" id="A0A7T0C107"/>
<dbReference type="Proteomes" id="UP000594464">
    <property type="component" value="Chromosome"/>
</dbReference>
<dbReference type="InterPro" id="IPR045039">
    <property type="entry name" value="NSI-like"/>
</dbReference>
<evidence type="ECO:0000313" key="5">
    <source>
        <dbReference type="Proteomes" id="UP000594464"/>
    </source>
</evidence>
<dbReference type="KEGG" id="nva:G3M78_03745"/>
<dbReference type="CDD" id="cd04301">
    <property type="entry name" value="NAT_SF"/>
    <property type="match status" value="1"/>
</dbReference>
<dbReference type="InterPro" id="IPR016181">
    <property type="entry name" value="Acyl_CoA_acyltransferase"/>
</dbReference>
<dbReference type="PROSITE" id="PS51186">
    <property type="entry name" value="GNAT"/>
    <property type="match status" value="1"/>
</dbReference>
<dbReference type="Pfam" id="PF00583">
    <property type="entry name" value="Acetyltransf_1"/>
    <property type="match status" value="1"/>
</dbReference>
<organism evidence="4 5">
    <name type="scientific">Candidatus Nitrohelix vancouverensis</name>
    <dbReference type="NCBI Taxonomy" id="2705534"/>
    <lineage>
        <taxon>Bacteria</taxon>
        <taxon>Pseudomonadati</taxon>
        <taxon>Nitrospinota/Tectimicrobiota group</taxon>
        <taxon>Nitrospinota</taxon>
        <taxon>Nitrospinia</taxon>
        <taxon>Nitrospinales</taxon>
        <taxon>Nitrospinaceae</taxon>
        <taxon>Candidatus Nitrohelix</taxon>
    </lineage>
</organism>
<evidence type="ECO:0000256" key="1">
    <source>
        <dbReference type="ARBA" id="ARBA00022679"/>
    </source>
</evidence>
<keyword evidence="1 4" id="KW-0808">Transferase</keyword>
<feature type="domain" description="N-acetyltransferase" evidence="3">
    <location>
        <begin position="1"/>
        <end position="141"/>
    </location>
</feature>
<dbReference type="Gene3D" id="3.40.630.30">
    <property type="match status" value="1"/>
</dbReference>
<dbReference type="PANTHER" id="PTHR43626">
    <property type="entry name" value="ACYL-COA N-ACYLTRANSFERASE"/>
    <property type="match status" value="1"/>
</dbReference>
<keyword evidence="2" id="KW-0012">Acyltransferase</keyword>
<dbReference type="InterPro" id="IPR000182">
    <property type="entry name" value="GNAT_dom"/>
</dbReference>
<name>A0A7T0C107_9BACT</name>
<evidence type="ECO:0000256" key="2">
    <source>
        <dbReference type="ARBA" id="ARBA00023315"/>
    </source>
</evidence>
<dbReference type="EMBL" id="CP048620">
    <property type="protein sequence ID" value="QPJ64553.1"/>
    <property type="molecule type" value="Genomic_DNA"/>
</dbReference>
<sequence length="170" mass="19327">MIRNATTADAVSIHSLICIYAEKGQMLARSYEEIESRALDFLVYVEDDQVVGACSLKFGWNNMVEIRSLAVDPRYYRRGIGTALVSRCVELATQGPEEKIFVFTYIPTLFEKLGFYRISKDELPMKVWNDCKACLHRDYCDEIALIRALPKPVDYPLQTMGDSTTLSIPV</sequence>
<accession>A0A7T0C107</accession>
<reference evidence="5" key="1">
    <citation type="submission" date="2020-02" db="EMBL/GenBank/DDBJ databases">
        <title>Genomic and physiological characterization of two novel Nitrospinaceae genera.</title>
        <authorList>
            <person name="Mueller A.J."/>
            <person name="Jung M.-Y."/>
            <person name="Strachan C.R."/>
            <person name="Herbold C.W."/>
            <person name="Kirkegaard R.H."/>
            <person name="Daims H."/>
        </authorList>
    </citation>
    <scope>NUCLEOTIDE SEQUENCE [LARGE SCALE GENOMIC DNA]</scope>
</reference>
<dbReference type="GO" id="GO:0008080">
    <property type="term" value="F:N-acetyltransferase activity"/>
    <property type="evidence" value="ECO:0007669"/>
    <property type="project" value="InterPro"/>
</dbReference>
<gene>
    <name evidence="4" type="ORF">G3M78_03745</name>
</gene>
<protein>
    <submittedName>
        <fullName evidence="4">N-acetyltransferase</fullName>
    </submittedName>
</protein>
<evidence type="ECO:0000313" key="4">
    <source>
        <dbReference type="EMBL" id="QPJ64553.1"/>
    </source>
</evidence>
<dbReference type="SUPFAM" id="SSF55729">
    <property type="entry name" value="Acyl-CoA N-acyltransferases (Nat)"/>
    <property type="match status" value="1"/>
</dbReference>
<evidence type="ECO:0000259" key="3">
    <source>
        <dbReference type="PROSITE" id="PS51186"/>
    </source>
</evidence>
<dbReference type="GO" id="GO:0005737">
    <property type="term" value="C:cytoplasm"/>
    <property type="evidence" value="ECO:0007669"/>
    <property type="project" value="TreeGrafter"/>
</dbReference>
<dbReference type="PANTHER" id="PTHR43626:SF4">
    <property type="entry name" value="GCN5-RELATED N-ACETYLTRANSFERASE 2, CHLOROPLASTIC"/>
    <property type="match status" value="1"/>
</dbReference>
<dbReference type="NCBIfam" id="NF005840">
    <property type="entry name" value="PRK07757.1"/>
    <property type="match status" value="1"/>
</dbReference>